<dbReference type="Proteomes" id="UP000765224">
    <property type="component" value="Unassembled WGS sequence"/>
</dbReference>
<dbReference type="EMBL" id="JAHSTS010000002">
    <property type="protein sequence ID" value="MBV4460494.1"/>
    <property type="molecule type" value="Genomic_DNA"/>
</dbReference>
<gene>
    <name evidence="2" type="primary">cpaB</name>
    <name evidence="2" type="ORF">KVG96_21285</name>
</gene>
<evidence type="ECO:0000259" key="1">
    <source>
        <dbReference type="SMART" id="SM00858"/>
    </source>
</evidence>
<protein>
    <submittedName>
        <fullName evidence="2">Flp pilus assembly protein CpaB</fullName>
    </submittedName>
</protein>
<dbReference type="NCBIfam" id="TIGR03177">
    <property type="entry name" value="pilus_cpaB"/>
    <property type="match status" value="1"/>
</dbReference>
<comment type="caution">
    <text evidence="2">The sequence shown here is derived from an EMBL/GenBank/DDBJ whole genome shotgun (WGS) entry which is preliminary data.</text>
</comment>
<dbReference type="InterPro" id="IPR017592">
    <property type="entry name" value="Pilus_assmbl_Flp-typ_CpaB"/>
</dbReference>
<dbReference type="RefSeq" id="WP_217893798.1">
    <property type="nucleotide sequence ID" value="NZ_JAHSTS010000002.1"/>
</dbReference>
<evidence type="ECO:0000313" key="3">
    <source>
        <dbReference type="Proteomes" id="UP000765224"/>
    </source>
</evidence>
<reference evidence="2 3" key="1">
    <citation type="submission" date="2021-06" db="EMBL/GenBank/DDBJ databases">
        <title>Updating the genus Pseudomonas: Description of 43 new species and partition of the Pseudomonas putida group.</title>
        <authorList>
            <person name="Girard L."/>
            <person name="Lood C."/>
            <person name="Vandamme P."/>
            <person name="Rokni-Zadeh H."/>
            <person name="Van Noort V."/>
            <person name="Hofte M."/>
            <person name="Lavigne R."/>
            <person name="De Mot R."/>
        </authorList>
    </citation>
    <scope>NUCLEOTIDE SEQUENCE [LARGE SCALE GENOMIC DNA]</scope>
    <source>
        <strain evidence="2 3">COR58</strain>
    </source>
</reference>
<evidence type="ECO:0000313" key="2">
    <source>
        <dbReference type="EMBL" id="MBV4460494.1"/>
    </source>
</evidence>
<accession>A0ABS6PJ48</accession>
<dbReference type="Pfam" id="PF08666">
    <property type="entry name" value="SAF"/>
    <property type="match status" value="1"/>
</dbReference>
<dbReference type="Pfam" id="PF16976">
    <property type="entry name" value="RcpC"/>
    <property type="match status" value="1"/>
</dbReference>
<sequence length="316" mass="33526">MNSRVTLGLAALLMLGAIVVGYWGLVLSRQPAPVAEAPAAPAAPAATVEKTVAAAEDQARQPVVVLLHDVPPFTPLTAADLAIEKLRSAPAGSLATLEQAVGRMPWRHLSAGTWLNEDSFTAGGTLARMIHRDERALAVSVDEVIGAAGQLIPGDYVDVLLYLRQDASNPQQSAQTVVPALRVLGVGEQYGLTNDGQPASPALGADEKLKQDQRRVAARTVVLAVPEPLLSRLMLATQVGTLRLAVRSSEEQRLAKYWAGEHEAPQHFDAADSQLFQFTQLALGSAPKPPPGEHRTGSPRAAVEIIRGNQITQQTP</sequence>
<proteinExistence type="predicted"/>
<dbReference type="CDD" id="cd11614">
    <property type="entry name" value="SAF_CpaB_FlgA_like"/>
    <property type="match status" value="1"/>
</dbReference>
<name>A0ABS6PJ48_9PSED</name>
<organism evidence="2 3">
    <name type="scientific">Pseudomonas ekonensis</name>
    <dbReference type="NCBI Taxonomy" id="2842353"/>
    <lineage>
        <taxon>Bacteria</taxon>
        <taxon>Pseudomonadati</taxon>
        <taxon>Pseudomonadota</taxon>
        <taxon>Gammaproteobacteria</taxon>
        <taxon>Pseudomonadales</taxon>
        <taxon>Pseudomonadaceae</taxon>
        <taxon>Pseudomonas</taxon>
    </lineage>
</organism>
<dbReference type="InterPro" id="IPR013974">
    <property type="entry name" value="SAF"/>
</dbReference>
<keyword evidence="3" id="KW-1185">Reference proteome</keyword>
<dbReference type="InterPro" id="IPR031571">
    <property type="entry name" value="RcpC_dom"/>
</dbReference>
<dbReference type="SMART" id="SM00858">
    <property type="entry name" value="SAF"/>
    <property type="match status" value="1"/>
</dbReference>
<feature type="domain" description="SAF" evidence="1">
    <location>
        <begin position="61"/>
        <end position="121"/>
    </location>
</feature>